<feature type="domain" description="Protein kinase" evidence="1">
    <location>
        <begin position="1"/>
        <end position="332"/>
    </location>
</feature>
<name>A0A6C0KBE0_9ZZZZ</name>
<dbReference type="InterPro" id="IPR000719">
    <property type="entry name" value="Prot_kinase_dom"/>
</dbReference>
<organism evidence="2">
    <name type="scientific">viral metagenome</name>
    <dbReference type="NCBI Taxonomy" id="1070528"/>
    <lineage>
        <taxon>unclassified sequences</taxon>
        <taxon>metagenomes</taxon>
        <taxon>organismal metagenomes</taxon>
    </lineage>
</organism>
<dbReference type="AlphaFoldDB" id="A0A6C0KBE0"/>
<sequence length="353" mass="39577">MKGGRIRGQGTYGCVFQPKLKCKKKRGQDDVLNRSNSMVGKITLPQDAENELAIATYLSTIPDAKLYTLAPEPESCEPQARSRQVEPDLEVCQLLADTPLENTIQIEMPWGGYPLSRMNLHPSSFDFMKFTEQILTIGSFLLLHKICHFDLYGQNFLFDKNTVPKLIDFGFAFRADEITSEALDSRWRQLATDHDTETPEVSLMLGVQQDIPPSFTIHELQQNKPAVQRLAVLCGVVPAEWSADLQKWSEQSLSFQNGDWTTCCKLYWPGFDAWSIGAMLLQIFEIQVSIPEFKVNPKIIPILKGLCEASPVKRMDALEALNALVDGSHAFVSAGSDGAAWISEKQRLRSLHS</sequence>
<dbReference type="GO" id="GO:0005524">
    <property type="term" value="F:ATP binding"/>
    <property type="evidence" value="ECO:0007669"/>
    <property type="project" value="InterPro"/>
</dbReference>
<dbReference type="EMBL" id="MN740829">
    <property type="protein sequence ID" value="QHU14017.1"/>
    <property type="molecule type" value="Genomic_DNA"/>
</dbReference>
<dbReference type="Gene3D" id="1.10.510.10">
    <property type="entry name" value="Transferase(Phosphotransferase) domain 1"/>
    <property type="match status" value="1"/>
</dbReference>
<evidence type="ECO:0000313" key="2">
    <source>
        <dbReference type="EMBL" id="QHU14017.1"/>
    </source>
</evidence>
<dbReference type="GO" id="GO:0004672">
    <property type="term" value="F:protein kinase activity"/>
    <property type="evidence" value="ECO:0007669"/>
    <property type="project" value="InterPro"/>
</dbReference>
<dbReference type="SUPFAM" id="SSF56112">
    <property type="entry name" value="Protein kinase-like (PK-like)"/>
    <property type="match status" value="1"/>
</dbReference>
<proteinExistence type="predicted"/>
<evidence type="ECO:0000259" key="1">
    <source>
        <dbReference type="PROSITE" id="PS50011"/>
    </source>
</evidence>
<accession>A0A6C0KBE0</accession>
<dbReference type="PROSITE" id="PS50011">
    <property type="entry name" value="PROTEIN_KINASE_DOM"/>
    <property type="match status" value="1"/>
</dbReference>
<dbReference type="InterPro" id="IPR011009">
    <property type="entry name" value="Kinase-like_dom_sf"/>
</dbReference>
<protein>
    <recommendedName>
        <fullName evidence="1">Protein kinase domain-containing protein</fullName>
    </recommendedName>
</protein>
<reference evidence="2" key="1">
    <citation type="journal article" date="2020" name="Nature">
        <title>Giant virus diversity and host interactions through global metagenomics.</title>
        <authorList>
            <person name="Schulz F."/>
            <person name="Roux S."/>
            <person name="Paez-Espino D."/>
            <person name="Jungbluth S."/>
            <person name="Walsh D.A."/>
            <person name="Denef V.J."/>
            <person name="McMahon K.D."/>
            <person name="Konstantinidis K.T."/>
            <person name="Eloe-Fadrosh E.A."/>
            <person name="Kyrpides N.C."/>
            <person name="Woyke T."/>
        </authorList>
    </citation>
    <scope>NUCLEOTIDE SEQUENCE</scope>
    <source>
        <strain evidence="2">GVMAG-S-1101182-85</strain>
    </source>
</reference>